<dbReference type="EMBL" id="VWOJ01000001">
    <property type="protein sequence ID" value="KAA5804875.1"/>
    <property type="molecule type" value="Genomic_DNA"/>
</dbReference>
<dbReference type="Pfam" id="PF02565">
    <property type="entry name" value="RecO_C"/>
    <property type="match status" value="1"/>
</dbReference>
<organism evidence="9 10">
    <name type="scientific">Alkalicaulis satelles</name>
    <dbReference type="NCBI Taxonomy" id="2609175"/>
    <lineage>
        <taxon>Bacteria</taxon>
        <taxon>Pseudomonadati</taxon>
        <taxon>Pseudomonadota</taxon>
        <taxon>Alphaproteobacteria</taxon>
        <taxon>Maricaulales</taxon>
        <taxon>Maricaulaceae</taxon>
        <taxon>Alkalicaulis</taxon>
    </lineage>
</organism>
<dbReference type="InterPro" id="IPR042242">
    <property type="entry name" value="RecO_C"/>
</dbReference>
<dbReference type="Proteomes" id="UP000325122">
    <property type="component" value="Unassembled WGS sequence"/>
</dbReference>
<dbReference type="HAMAP" id="MF_00201">
    <property type="entry name" value="RecO"/>
    <property type="match status" value="1"/>
</dbReference>
<evidence type="ECO:0000256" key="3">
    <source>
        <dbReference type="ARBA" id="ARBA00022763"/>
    </source>
</evidence>
<feature type="domain" description="DNA replication/recombination mediator RecO N-terminal" evidence="8">
    <location>
        <begin position="1"/>
        <end position="70"/>
    </location>
</feature>
<comment type="function">
    <text evidence="7">Involved in DNA repair and RecF pathway recombination.</text>
</comment>
<dbReference type="GO" id="GO:0006310">
    <property type="term" value="P:DNA recombination"/>
    <property type="evidence" value="ECO:0007669"/>
    <property type="project" value="UniProtKB-UniRule"/>
</dbReference>
<gene>
    <name evidence="7 9" type="primary">recO</name>
    <name evidence="9" type="ORF">F1654_02435</name>
</gene>
<dbReference type="GO" id="GO:0006302">
    <property type="term" value="P:double-strand break repair"/>
    <property type="evidence" value="ECO:0007669"/>
    <property type="project" value="TreeGrafter"/>
</dbReference>
<proteinExistence type="inferred from homology"/>
<dbReference type="NCBIfam" id="TIGR00613">
    <property type="entry name" value="reco"/>
    <property type="match status" value="1"/>
</dbReference>
<evidence type="ECO:0000256" key="5">
    <source>
        <dbReference type="ARBA" id="ARBA00023204"/>
    </source>
</evidence>
<evidence type="ECO:0000256" key="6">
    <source>
        <dbReference type="ARBA" id="ARBA00033409"/>
    </source>
</evidence>
<evidence type="ECO:0000313" key="10">
    <source>
        <dbReference type="Proteomes" id="UP000325122"/>
    </source>
</evidence>
<sequence>MEWTASGRILAVRPHGETSAVVEVLTTEHGRHAGLVRGGRSRALRPVLQPGNKVRAVWRARLEEHLGALTIEPEELSAGAIMEDALALSGLNALCAMASLCLPEREPHPNVAGAFELVAEQLSEPDVWPALYVRWELGVLADLGYGLDLRRCAATGATENLVYVSPKSGRAVSAEGGAPWKDKMLALPGFLTGSGALAPGDIAAGLRLSAHFLDRRVLWPADKRLPDARARMIERLEAAGRL</sequence>
<dbReference type="Gene3D" id="1.20.1440.120">
    <property type="entry name" value="Recombination protein O, C-terminal domain"/>
    <property type="match status" value="1"/>
</dbReference>
<name>A0A5M6ZLS3_9PROT</name>
<evidence type="ECO:0000256" key="2">
    <source>
        <dbReference type="ARBA" id="ARBA00021310"/>
    </source>
</evidence>
<protein>
    <recommendedName>
        <fullName evidence="2 7">DNA repair protein RecO</fullName>
    </recommendedName>
    <alternativeName>
        <fullName evidence="6 7">Recombination protein O</fullName>
    </alternativeName>
</protein>
<dbReference type="InterPro" id="IPR012340">
    <property type="entry name" value="NA-bd_OB-fold"/>
</dbReference>
<keyword evidence="4 7" id="KW-0233">DNA recombination</keyword>
<dbReference type="RefSeq" id="WP_150021906.1">
    <property type="nucleotide sequence ID" value="NZ_VWOJ01000001.1"/>
</dbReference>
<evidence type="ECO:0000256" key="7">
    <source>
        <dbReference type="HAMAP-Rule" id="MF_00201"/>
    </source>
</evidence>
<dbReference type="Gene3D" id="2.40.50.140">
    <property type="entry name" value="Nucleic acid-binding proteins"/>
    <property type="match status" value="1"/>
</dbReference>
<evidence type="ECO:0000256" key="4">
    <source>
        <dbReference type="ARBA" id="ARBA00023172"/>
    </source>
</evidence>
<dbReference type="InterPro" id="IPR022572">
    <property type="entry name" value="DNA_rep/recomb_RecO_N"/>
</dbReference>
<dbReference type="InterPro" id="IPR003717">
    <property type="entry name" value="RecO"/>
</dbReference>
<keyword evidence="5 7" id="KW-0234">DNA repair</keyword>
<reference evidence="9 10" key="1">
    <citation type="submission" date="2019-09" db="EMBL/GenBank/DDBJ databases">
        <authorList>
            <person name="Kevbrin V."/>
            <person name="Grouzdev D.S."/>
        </authorList>
    </citation>
    <scope>NUCLEOTIDE SEQUENCE [LARGE SCALE GENOMIC DNA]</scope>
    <source>
        <strain evidence="9 10">G-192</strain>
    </source>
</reference>
<dbReference type="SUPFAM" id="SSF50249">
    <property type="entry name" value="Nucleic acid-binding proteins"/>
    <property type="match status" value="1"/>
</dbReference>
<evidence type="ECO:0000256" key="1">
    <source>
        <dbReference type="ARBA" id="ARBA00007452"/>
    </source>
</evidence>
<keyword evidence="3 7" id="KW-0227">DNA damage</keyword>
<dbReference type="PANTHER" id="PTHR33991:SF1">
    <property type="entry name" value="DNA REPAIR PROTEIN RECO"/>
    <property type="match status" value="1"/>
</dbReference>
<dbReference type="PANTHER" id="PTHR33991">
    <property type="entry name" value="DNA REPAIR PROTEIN RECO"/>
    <property type="match status" value="1"/>
</dbReference>
<evidence type="ECO:0000313" key="9">
    <source>
        <dbReference type="EMBL" id="KAA5804875.1"/>
    </source>
</evidence>
<dbReference type="Pfam" id="PF11967">
    <property type="entry name" value="RecO_N"/>
    <property type="match status" value="1"/>
</dbReference>
<dbReference type="SUPFAM" id="SSF57863">
    <property type="entry name" value="ArfGap/RecO-like zinc finger"/>
    <property type="match status" value="1"/>
</dbReference>
<evidence type="ECO:0000259" key="8">
    <source>
        <dbReference type="Pfam" id="PF11967"/>
    </source>
</evidence>
<comment type="caution">
    <text evidence="9">The sequence shown here is derived from an EMBL/GenBank/DDBJ whole genome shotgun (WGS) entry which is preliminary data.</text>
</comment>
<comment type="similarity">
    <text evidence="1 7">Belongs to the RecO family.</text>
</comment>
<dbReference type="AlphaFoldDB" id="A0A5M6ZLS3"/>
<accession>A0A5M6ZLS3</accession>
<dbReference type="GO" id="GO:0043590">
    <property type="term" value="C:bacterial nucleoid"/>
    <property type="evidence" value="ECO:0007669"/>
    <property type="project" value="TreeGrafter"/>
</dbReference>
<keyword evidence="10" id="KW-1185">Reference proteome</keyword>
<dbReference type="InterPro" id="IPR037278">
    <property type="entry name" value="ARFGAP/RecO"/>
</dbReference>